<keyword evidence="2" id="KW-0597">Phosphoprotein</keyword>
<feature type="compositionally biased region" description="Acidic residues" evidence="4">
    <location>
        <begin position="558"/>
        <end position="567"/>
    </location>
</feature>
<organism evidence="5 6">
    <name type="scientific">Platanthera zijinensis</name>
    <dbReference type="NCBI Taxonomy" id="2320716"/>
    <lineage>
        <taxon>Eukaryota</taxon>
        <taxon>Viridiplantae</taxon>
        <taxon>Streptophyta</taxon>
        <taxon>Embryophyta</taxon>
        <taxon>Tracheophyta</taxon>
        <taxon>Spermatophyta</taxon>
        <taxon>Magnoliopsida</taxon>
        <taxon>Liliopsida</taxon>
        <taxon>Asparagales</taxon>
        <taxon>Orchidaceae</taxon>
        <taxon>Orchidoideae</taxon>
        <taxon>Orchideae</taxon>
        <taxon>Orchidinae</taxon>
        <taxon>Platanthera</taxon>
    </lineage>
</organism>
<sequence>MEKKNKMEKHWRMKAHRVSKPPNFRKSDTKKKKKSLKETKDGRREKSGPHLPSSFLKEIGIQKPISNSSDQDEGDDESDESDDLYEYVEKLPEEERKENRRFDQVENYDYELPEEFEDEDVPSDEEDDGEDDEEEKGDDAEKHARMLQSITGLPAKAFEDKPRKDAVLSDVHGDFGQEKISINDLLDPLHGKAGYSKLRKRLHQLEKAPMAIQAPLPKVEKEKLERKVAYEQSKKDITKWEPLVKRNREAPTLFFGEKINLGVNTVGAIAAGHEPRTEFEKKMAELIGVPEITEAQKNDGFKILELNKVSIEDVRDRQNYLAKMRSLLFRHEMKAKHIKNIKSKTYHRILKKQRQKTASSEINVDPEEAKELAIKQEFKRAEERMTLKHKNSSKWAKRILKRGLKAQDDGTRTAIADQLHQHALLTRKMNSMNENSSSDESTNDDSDYLSPGSDNEGVSKILNKAKNKTIKAMEDEDEIPKSGVFSLPFMERGLKKQKEAAFEEARLALQEYELSLGKLGEDDETGPSTEIKTGRRVFGGVKLLPVRPNTNHNRSDSEGDFEIREEDDLPKVEIVQQDVHIRSALVPDDDIETGQGTIYKEFGDIVKNPGSKTTYDVAIFASDSWRKCKQMGDKNPSENVKAVDDNIATSSRDSVGDEYNSDSESELEMVDGFLSSDPKSDDYKLPSQDDLIRRAFAGDDVEMEFKKEKMDVLNEENPEPEKPVLLPGWGQWTHIQRKKGIPSVITEEHERAKRKRDEALKKRKDAHLKHVIISEKIDKKAEKLHANTLPFPYTSKDVYEQSIRMPIGPDYNPAISIGALNRPAVVKRTGVIIKPIKYEDVDPHGKYEESKETKNTQKPKKNKHAESKKSNKSIQKPMAKKAKLAGGKVFSK</sequence>
<dbReference type="GO" id="GO:0032040">
    <property type="term" value="C:small-subunit processome"/>
    <property type="evidence" value="ECO:0007669"/>
    <property type="project" value="InterPro"/>
</dbReference>
<evidence type="ECO:0000313" key="6">
    <source>
        <dbReference type="Proteomes" id="UP001418222"/>
    </source>
</evidence>
<evidence type="ECO:0000256" key="1">
    <source>
        <dbReference type="ARBA" id="ARBA00004604"/>
    </source>
</evidence>
<feature type="compositionally biased region" description="Basic and acidic residues" evidence="4">
    <location>
        <begin position="1"/>
        <end position="10"/>
    </location>
</feature>
<feature type="compositionally biased region" description="Acidic residues" evidence="4">
    <location>
        <begin position="70"/>
        <end position="86"/>
    </location>
</feature>
<evidence type="ECO:0000256" key="3">
    <source>
        <dbReference type="ARBA" id="ARBA00023242"/>
    </source>
</evidence>
<comment type="subcellular location">
    <subcellularLocation>
        <location evidence="1">Nucleus</location>
        <location evidence="1">Nucleolus</location>
    </subcellularLocation>
</comment>
<evidence type="ECO:0000256" key="2">
    <source>
        <dbReference type="ARBA" id="ARBA00022553"/>
    </source>
</evidence>
<evidence type="ECO:0008006" key="7">
    <source>
        <dbReference type="Google" id="ProtNLM"/>
    </source>
</evidence>
<dbReference type="Pfam" id="PF04615">
    <property type="entry name" value="Utp14"/>
    <property type="match status" value="1"/>
</dbReference>
<comment type="caution">
    <text evidence="5">The sequence shown here is derived from an EMBL/GenBank/DDBJ whole genome shotgun (WGS) entry which is preliminary data.</text>
</comment>
<accession>A0AAP0BR13</accession>
<dbReference type="Proteomes" id="UP001418222">
    <property type="component" value="Unassembled WGS sequence"/>
</dbReference>
<name>A0AAP0BR13_9ASPA</name>
<feature type="region of interest" description="Disordered" evidence="4">
    <location>
        <begin position="630"/>
        <end position="666"/>
    </location>
</feature>
<feature type="compositionally biased region" description="Basic and acidic residues" evidence="4">
    <location>
        <begin position="36"/>
        <end position="48"/>
    </location>
</feature>
<protein>
    <recommendedName>
        <fullName evidence="7">U3 small nucleolar RNA-associated protein 14</fullName>
    </recommendedName>
</protein>
<keyword evidence="6" id="KW-1185">Reference proteome</keyword>
<dbReference type="PANTHER" id="PTHR14150:SF12">
    <property type="entry name" value="U3 SMALL NUCLEOLAR RNA-ASSOCIATED PROTEIN 14 HOMOLOG A"/>
    <property type="match status" value="1"/>
</dbReference>
<dbReference type="PANTHER" id="PTHR14150">
    <property type="entry name" value="U3 SMALL NUCLEOLAR RNA-ASSOCIATED PROTEIN 14"/>
    <property type="match status" value="1"/>
</dbReference>
<feature type="region of interest" description="Disordered" evidence="4">
    <location>
        <begin position="842"/>
        <end position="892"/>
    </location>
</feature>
<feature type="compositionally biased region" description="Basic and acidic residues" evidence="4">
    <location>
        <begin position="842"/>
        <end position="855"/>
    </location>
</feature>
<proteinExistence type="predicted"/>
<dbReference type="InterPro" id="IPR006709">
    <property type="entry name" value="SSU_processome_Utp14"/>
</dbReference>
<evidence type="ECO:0000256" key="4">
    <source>
        <dbReference type="SAM" id="MobiDB-lite"/>
    </source>
</evidence>
<reference evidence="5 6" key="1">
    <citation type="journal article" date="2022" name="Nat. Plants">
        <title>Genomes of leafy and leafless Platanthera orchids illuminate the evolution of mycoheterotrophy.</title>
        <authorList>
            <person name="Li M.H."/>
            <person name="Liu K.W."/>
            <person name="Li Z."/>
            <person name="Lu H.C."/>
            <person name="Ye Q.L."/>
            <person name="Zhang D."/>
            <person name="Wang J.Y."/>
            <person name="Li Y.F."/>
            <person name="Zhong Z.M."/>
            <person name="Liu X."/>
            <person name="Yu X."/>
            <person name="Liu D.K."/>
            <person name="Tu X.D."/>
            <person name="Liu B."/>
            <person name="Hao Y."/>
            <person name="Liao X.Y."/>
            <person name="Jiang Y.T."/>
            <person name="Sun W.H."/>
            <person name="Chen J."/>
            <person name="Chen Y.Q."/>
            <person name="Ai Y."/>
            <person name="Zhai J.W."/>
            <person name="Wu S.S."/>
            <person name="Zhou Z."/>
            <person name="Hsiao Y.Y."/>
            <person name="Wu W.L."/>
            <person name="Chen Y.Y."/>
            <person name="Lin Y.F."/>
            <person name="Hsu J.L."/>
            <person name="Li C.Y."/>
            <person name="Wang Z.W."/>
            <person name="Zhao X."/>
            <person name="Zhong W.Y."/>
            <person name="Ma X.K."/>
            <person name="Ma L."/>
            <person name="Huang J."/>
            <person name="Chen G.Z."/>
            <person name="Huang M.Z."/>
            <person name="Huang L."/>
            <person name="Peng D.H."/>
            <person name="Luo Y.B."/>
            <person name="Zou S.Q."/>
            <person name="Chen S.P."/>
            <person name="Lan S."/>
            <person name="Tsai W.C."/>
            <person name="Van de Peer Y."/>
            <person name="Liu Z.J."/>
        </authorList>
    </citation>
    <scope>NUCLEOTIDE SEQUENCE [LARGE SCALE GENOMIC DNA]</scope>
    <source>
        <strain evidence="5">Lor287</strain>
    </source>
</reference>
<keyword evidence="3" id="KW-0539">Nucleus</keyword>
<evidence type="ECO:0000313" key="5">
    <source>
        <dbReference type="EMBL" id="KAK8946675.1"/>
    </source>
</evidence>
<dbReference type="EMBL" id="JBBWWQ010000005">
    <property type="protein sequence ID" value="KAK8946675.1"/>
    <property type="molecule type" value="Genomic_DNA"/>
</dbReference>
<feature type="region of interest" description="Disordered" evidence="4">
    <location>
        <begin position="547"/>
        <end position="567"/>
    </location>
</feature>
<feature type="region of interest" description="Disordered" evidence="4">
    <location>
        <begin position="432"/>
        <end position="459"/>
    </location>
</feature>
<dbReference type="AlphaFoldDB" id="A0AAP0BR13"/>
<feature type="region of interest" description="Disordered" evidence="4">
    <location>
        <begin position="1"/>
        <end position="144"/>
    </location>
</feature>
<gene>
    <name evidence="5" type="ORF">KSP39_PZI006387</name>
</gene>
<feature type="compositionally biased region" description="Basic and acidic residues" evidence="4">
    <location>
        <begin position="87"/>
        <end position="104"/>
    </location>
</feature>
<feature type="compositionally biased region" description="Acidic residues" evidence="4">
    <location>
        <begin position="106"/>
        <end position="138"/>
    </location>
</feature>
<feature type="compositionally biased region" description="Basic and acidic residues" evidence="4">
    <location>
        <begin position="630"/>
        <end position="644"/>
    </location>
</feature>
<dbReference type="GO" id="GO:0006364">
    <property type="term" value="P:rRNA processing"/>
    <property type="evidence" value="ECO:0007669"/>
    <property type="project" value="InterPro"/>
</dbReference>